<dbReference type="EMBL" id="CAMGYJ010000008">
    <property type="protein sequence ID" value="CAI0455255.1"/>
    <property type="molecule type" value="Genomic_DNA"/>
</dbReference>
<feature type="non-terminal residue" evidence="11">
    <location>
        <position position="1"/>
    </location>
</feature>
<evidence type="ECO:0000256" key="6">
    <source>
        <dbReference type="ARBA" id="ARBA00023004"/>
    </source>
</evidence>
<evidence type="ECO:0008006" key="13">
    <source>
        <dbReference type="Google" id="ProtNLM"/>
    </source>
</evidence>
<comment type="caution">
    <text evidence="11">The sequence shown here is derived from an EMBL/GenBank/DDBJ whole genome shotgun (WGS) entry which is preliminary data.</text>
</comment>
<dbReference type="Proteomes" id="UP001154282">
    <property type="component" value="Unassembled WGS sequence"/>
</dbReference>
<keyword evidence="3 8" id="KW-0349">Heme</keyword>
<dbReference type="GO" id="GO:0020037">
    <property type="term" value="F:heme binding"/>
    <property type="evidence" value="ECO:0007669"/>
    <property type="project" value="InterPro"/>
</dbReference>
<keyword evidence="4 8" id="KW-0479">Metal-binding</keyword>
<feature type="transmembrane region" description="Helical" evidence="10">
    <location>
        <begin position="25"/>
        <end position="45"/>
    </location>
</feature>
<dbReference type="Gene3D" id="1.10.630.10">
    <property type="entry name" value="Cytochrome P450"/>
    <property type="match status" value="1"/>
</dbReference>
<comment type="similarity">
    <text evidence="2 9">Belongs to the cytochrome P450 family.</text>
</comment>
<evidence type="ECO:0000256" key="4">
    <source>
        <dbReference type="ARBA" id="ARBA00022723"/>
    </source>
</evidence>
<dbReference type="SUPFAM" id="SSF48264">
    <property type="entry name" value="Cytochrome P450"/>
    <property type="match status" value="1"/>
</dbReference>
<evidence type="ECO:0000256" key="10">
    <source>
        <dbReference type="SAM" id="Phobius"/>
    </source>
</evidence>
<dbReference type="PRINTS" id="PR00385">
    <property type="entry name" value="P450"/>
</dbReference>
<evidence type="ECO:0000256" key="3">
    <source>
        <dbReference type="ARBA" id="ARBA00022617"/>
    </source>
</evidence>
<keyword evidence="12" id="KW-1185">Reference proteome</keyword>
<keyword evidence="5 9" id="KW-0560">Oxidoreductase</keyword>
<dbReference type="InterPro" id="IPR002401">
    <property type="entry name" value="Cyt_P450_E_grp-I"/>
</dbReference>
<dbReference type="GO" id="GO:0004497">
    <property type="term" value="F:monooxygenase activity"/>
    <property type="evidence" value="ECO:0007669"/>
    <property type="project" value="UniProtKB-KW"/>
</dbReference>
<dbReference type="PANTHER" id="PTHR47955">
    <property type="entry name" value="CYTOCHROME P450 FAMILY 71 PROTEIN"/>
    <property type="match status" value="1"/>
</dbReference>
<evidence type="ECO:0000256" key="5">
    <source>
        <dbReference type="ARBA" id="ARBA00023002"/>
    </source>
</evidence>
<reference evidence="11" key="1">
    <citation type="submission" date="2022-08" db="EMBL/GenBank/DDBJ databases">
        <authorList>
            <person name="Gutierrez-Valencia J."/>
        </authorList>
    </citation>
    <scope>NUCLEOTIDE SEQUENCE</scope>
</reference>
<protein>
    <recommendedName>
        <fullName evidence="13">Cytochrome P450</fullName>
    </recommendedName>
</protein>
<keyword evidence="6 8" id="KW-0408">Iron</keyword>
<dbReference type="InterPro" id="IPR017972">
    <property type="entry name" value="Cyt_P450_CS"/>
</dbReference>
<dbReference type="CDD" id="cd11072">
    <property type="entry name" value="CYP71-like"/>
    <property type="match status" value="1"/>
</dbReference>
<dbReference type="InterPro" id="IPR001128">
    <property type="entry name" value="Cyt_P450"/>
</dbReference>
<evidence type="ECO:0000256" key="1">
    <source>
        <dbReference type="ARBA" id="ARBA00001971"/>
    </source>
</evidence>
<evidence type="ECO:0000256" key="9">
    <source>
        <dbReference type="RuleBase" id="RU000461"/>
    </source>
</evidence>
<dbReference type="Pfam" id="PF00067">
    <property type="entry name" value="p450"/>
    <property type="match status" value="1"/>
</dbReference>
<name>A0AAV0N9S7_9ROSI</name>
<dbReference type="FunFam" id="1.10.630.10:FF:000043">
    <property type="entry name" value="Cytochrome P450 99A2"/>
    <property type="match status" value="1"/>
</dbReference>
<accession>A0AAV0N9S7</accession>
<proteinExistence type="inferred from homology"/>
<dbReference type="PRINTS" id="PR00463">
    <property type="entry name" value="EP450I"/>
</dbReference>
<evidence type="ECO:0000313" key="12">
    <source>
        <dbReference type="Proteomes" id="UP001154282"/>
    </source>
</evidence>
<keyword evidence="10" id="KW-0812">Transmembrane</keyword>
<dbReference type="InterPro" id="IPR036396">
    <property type="entry name" value="Cyt_P450_sf"/>
</dbReference>
<keyword evidence="10" id="KW-1133">Transmembrane helix</keyword>
<feature type="binding site" description="axial binding residue" evidence="8">
    <location>
        <position position="468"/>
    </location>
    <ligand>
        <name>heme</name>
        <dbReference type="ChEBI" id="CHEBI:30413"/>
    </ligand>
    <ligandPart>
        <name>Fe</name>
        <dbReference type="ChEBI" id="CHEBI:18248"/>
    </ligandPart>
</feature>
<dbReference type="PANTHER" id="PTHR47955:SF8">
    <property type="entry name" value="CYTOCHROME P450 71D11-LIKE"/>
    <property type="match status" value="1"/>
</dbReference>
<evidence type="ECO:0000256" key="8">
    <source>
        <dbReference type="PIRSR" id="PIRSR602401-1"/>
    </source>
</evidence>
<comment type="cofactor">
    <cofactor evidence="1 8">
        <name>heme</name>
        <dbReference type="ChEBI" id="CHEBI:30413"/>
    </cofactor>
</comment>
<dbReference type="GO" id="GO:0016705">
    <property type="term" value="F:oxidoreductase activity, acting on paired donors, with incorporation or reduction of molecular oxygen"/>
    <property type="evidence" value="ECO:0007669"/>
    <property type="project" value="InterPro"/>
</dbReference>
<dbReference type="AlphaFoldDB" id="A0AAV0N9S7"/>
<evidence type="ECO:0000313" key="11">
    <source>
        <dbReference type="EMBL" id="CAI0455255.1"/>
    </source>
</evidence>
<evidence type="ECO:0000256" key="2">
    <source>
        <dbReference type="ARBA" id="ARBA00010617"/>
    </source>
</evidence>
<sequence>IHPSNKQKTTKLEENIMMMMMASDYYFIIPISVATLITILSMIIMKRTLISVAAGGERTPPGPWKMPIIGNLHQLATGSSLPHRRLAELARQYGPLMQLQLGEIPTVIVSSAEWAKEFTQTHDLSFASRPFIPAANIIFYGGRDIGFSPHGPYWTKMRKIVAMELLSAKRTKMLRPIMEEEISKLVGSIATESSVNLSEMMLSLGYSITCRAAFGKVHKQAGVFLPLMEEFMKILGGFSLGDLFPSSNLLRLLVTNAAERKLKKVHSEADAIMETIIKDRVAKRSAGNNDDDDDQDQDQDLLGVLLDLKDNNALGFTEIKAVILDMFLAGSETATISVEWAMSELMKNPRIMEKAQREVRQVFHGEGLVDEASIEQLPYLKLVLKETLRLHPPGPLAMPRENKETTMVNGYKISARTRVFVNLWAISRDPRHWTQPEVFEPERFLDSSVDFRGVDFHYLPFGAGRRICPGIHYGITLVHIALANLIYHFDWKLPQQMKPEDLDMSERYGIEVKRLHNLILIPTPYIPPQIN</sequence>
<gene>
    <name evidence="11" type="ORF">LITE_LOCUS32269</name>
</gene>
<dbReference type="GO" id="GO:0005506">
    <property type="term" value="F:iron ion binding"/>
    <property type="evidence" value="ECO:0007669"/>
    <property type="project" value="InterPro"/>
</dbReference>
<dbReference type="PROSITE" id="PS00086">
    <property type="entry name" value="CYTOCHROME_P450"/>
    <property type="match status" value="1"/>
</dbReference>
<keyword evidence="7 9" id="KW-0503">Monooxygenase</keyword>
<evidence type="ECO:0000256" key="7">
    <source>
        <dbReference type="ARBA" id="ARBA00023033"/>
    </source>
</evidence>
<organism evidence="11 12">
    <name type="scientific">Linum tenue</name>
    <dbReference type="NCBI Taxonomy" id="586396"/>
    <lineage>
        <taxon>Eukaryota</taxon>
        <taxon>Viridiplantae</taxon>
        <taxon>Streptophyta</taxon>
        <taxon>Embryophyta</taxon>
        <taxon>Tracheophyta</taxon>
        <taxon>Spermatophyta</taxon>
        <taxon>Magnoliopsida</taxon>
        <taxon>eudicotyledons</taxon>
        <taxon>Gunneridae</taxon>
        <taxon>Pentapetalae</taxon>
        <taxon>rosids</taxon>
        <taxon>fabids</taxon>
        <taxon>Malpighiales</taxon>
        <taxon>Linaceae</taxon>
        <taxon>Linum</taxon>
    </lineage>
</organism>
<keyword evidence="10" id="KW-0472">Membrane</keyword>